<keyword evidence="6 10" id="KW-1133">Transmembrane helix</keyword>
<dbReference type="GO" id="GO:0015297">
    <property type="term" value="F:antiporter activity"/>
    <property type="evidence" value="ECO:0007669"/>
    <property type="project" value="InterPro"/>
</dbReference>
<keyword evidence="7" id="KW-0406">Ion transport</keyword>
<evidence type="ECO:0000259" key="11">
    <source>
        <dbReference type="Pfam" id="PF00999"/>
    </source>
</evidence>
<evidence type="ECO:0000259" key="13">
    <source>
        <dbReference type="Pfam" id="PF23259"/>
    </source>
</evidence>
<dbReference type="OrthoDB" id="2687058at2759"/>
<evidence type="ECO:0000256" key="5">
    <source>
        <dbReference type="ARBA" id="ARBA00022958"/>
    </source>
</evidence>
<dbReference type="GO" id="GO:0006885">
    <property type="term" value="P:regulation of pH"/>
    <property type="evidence" value="ECO:0007669"/>
    <property type="project" value="TreeGrafter"/>
</dbReference>
<proteinExistence type="inferred from homology"/>
<feature type="domain" description="Cation/H+ exchanger transmembrane" evidence="11">
    <location>
        <begin position="4"/>
        <end position="344"/>
    </location>
</feature>
<feature type="transmembrane region" description="Helical" evidence="10">
    <location>
        <begin position="123"/>
        <end position="145"/>
    </location>
</feature>
<feature type="transmembrane region" description="Helical" evidence="10">
    <location>
        <begin position="21"/>
        <end position="44"/>
    </location>
</feature>
<evidence type="ECO:0000256" key="2">
    <source>
        <dbReference type="ARBA" id="ARBA00022448"/>
    </source>
</evidence>
<dbReference type="GO" id="GO:0012505">
    <property type="term" value="C:endomembrane system"/>
    <property type="evidence" value="ECO:0007669"/>
    <property type="project" value="TreeGrafter"/>
</dbReference>
<keyword evidence="2" id="KW-0813">Transport</keyword>
<evidence type="ECO:0000313" key="14">
    <source>
        <dbReference type="EMBL" id="KAJ4823767.1"/>
    </source>
</evidence>
<evidence type="ECO:0000259" key="12">
    <source>
        <dbReference type="Pfam" id="PF23256"/>
    </source>
</evidence>
<feature type="transmembrane region" description="Helical" evidence="10">
    <location>
        <begin position="301"/>
        <end position="319"/>
    </location>
</feature>
<comment type="similarity">
    <text evidence="9">Belongs to the monovalent cation:proton antiporter 2 (CPA2) transporter (TC 2.A.37) family. CHX (TC 2.A.37.4) subfamily.</text>
</comment>
<dbReference type="PANTHER" id="PTHR32468">
    <property type="entry name" value="CATION/H + ANTIPORTER"/>
    <property type="match status" value="1"/>
</dbReference>
<feature type="transmembrane region" description="Helical" evidence="10">
    <location>
        <begin position="270"/>
        <end position="289"/>
    </location>
</feature>
<feature type="transmembrane region" description="Helical" evidence="10">
    <location>
        <begin position="151"/>
        <end position="169"/>
    </location>
</feature>
<evidence type="ECO:0008006" key="16">
    <source>
        <dbReference type="Google" id="ProtNLM"/>
    </source>
</evidence>
<dbReference type="GO" id="GO:1902600">
    <property type="term" value="P:proton transmembrane transport"/>
    <property type="evidence" value="ECO:0007669"/>
    <property type="project" value="InterPro"/>
</dbReference>
<accession>A0A9Q0F334</accession>
<dbReference type="Pfam" id="PF23259">
    <property type="entry name" value="CHX17_C"/>
    <property type="match status" value="1"/>
</dbReference>
<name>A0A9Q0F334_9ROSI</name>
<feature type="transmembrane region" description="Helical" evidence="10">
    <location>
        <begin position="238"/>
        <end position="258"/>
    </location>
</feature>
<dbReference type="AlphaFoldDB" id="A0A9Q0F334"/>
<keyword evidence="3" id="KW-0633">Potassium transport</keyword>
<keyword evidence="8 10" id="KW-0472">Membrane</keyword>
<dbReference type="Proteomes" id="UP001141552">
    <property type="component" value="Unassembled WGS sequence"/>
</dbReference>
<dbReference type="InterPro" id="IPR050794">
    <property type="entry name" value="CPA2_transporter"/>
</dbReference>
<evidence type="ECO:0000256" key="9">
    <source>
        <dbReference type="ARBA" id="ARBA00038341"/>
    </source>
</evidence>
<evidence type="ECO:0000256" key="7">
    <source>
        <dbReference type="ARBA" id="ARBA00023065"/>
    </source>
</evidence>
<evidence type="ECO:0000256" key="4">
    <source>
        <dbReference type="ARBA" id="ARBA00022692"/>
    </source>
</evidence>
<comment type="subcellular location">
    <subcellularLocation>
        <location evidence="1">Membrane</location>
        <topology evidence="1">Multi-pass membrane protein</topology>
    </subcellularLocation>
</comment>
<evidence type="ECO:0000256" key="1">
    <source>
        <dbReference type="ARBA" id="ARBA00004141"/>
    </source>
</evidence>
<reference evidence="14" key="1">
    <citation type="submission" date="2022-02" db="EMBL/GenBank/DDBJ databases">
        <authorList>
            <person name="Henning P.M."/>
            <person name="McCubbin A.G."/>
            <person name="Shore J.S."/>
        </authorList>
    </citation>
    <scope>NUCLEOTIDE SEQUENCE</scope>
    <source>
        <strain evidence="14">F60SS</strain>
        <tissue evidence="14">Leaves</tissue>
    </source>
</reference>
<dbReference type="InterPro" id="IPR006153">
    <property type="entry name" value="Cation/H_exchanger_TM"/>
</dbReference>
<keyword evidence="15" id="KW-1185">Reference proteome</keyword>
<dbReference type="InterPro" id="IPR057291">
    <property type="entry name" value="CHX17_2nd"/>
</dbReference>
<dbReference type="Gene3D" id="1.20.1530.20">
    <property type="match status" value="1"/>
</dbReference>
<reference evidence="14" key="2">
    <citation type="journal article" date="2023" name="Plants (Basel)">
        <title>Annotation of the Turnera subulata (Passifloraceae) Draft Genome Reveals the S-Locus Evolved after the Divergence of Turneroideae from Passifloroideae in a Stepwise Manner.</title>
        <authorList>
            <person name="Henning P.M."/>
            <person name="Roalson E.H."/>
            <person name="Mir W."/>
            <person name="McCubbin A.G."/>
            <person name="Shore J.S."/>
        </authorList>
    </citation>
    <scope>NUCLEOTIDE SEQUENCE</scope>
    <source>
        <strain evidence="14">F60SS</strain>
    </source>
</reference>
<dbReference type="Pfam" id="PF00999">
    <property type="entry name" value="Na_H_Exchanger"/>
    <property type="match status" value="1"/>
</dbReference>
<dbReference type="EMBL" id="JAKUCV010007359">
    <property type="protein sequence ID" value="KAJ4823767.1"/>
    <property type="molecule type" value="Genomic_DNA"/>
</dbReference>
<dbReference type="GO" id="GO:0016020">
    <property type="term" value="C:membrane"/>
    <property type="evidence" value="ECO:0007669"/>
    <property type="project" value="UniProtKB-SubCell"/>
</dbReference>
<sequence>MQGGVLLGPTFLRDTYFYMNYIVPFKVVTVIETFANLALVYYMFLVGMEVSIDPIVKSGRKALSIALAGILIPIFVGRWLFTLVTPSAEGFMYWSIGLGATNFPEVSMVLADLKLLRTEMGQLAMSSAVITDFCTWFFLVFTLSVTHPHTASALMPTVAFVLVCIYVLRPFIAWVMRKTVKRDQLTEDHIWTIMAAVLFFGLITDTCGVHSITGSFMFGAIMPRKRSLRVKLMEKLDGVVSDVLMPVFFLVSGIRTDFTRMFRAFSLEAVVPIVVVSFSVKIVTTLFVSSIYKINLEDAKALAVLMNVKGVLPLIILHVGRNQEALSDATFSLMVLCFLFMTCLAEPIIALTYTPRKKIVKHTIKSVHDVCSIEAHFKILACVHGMSDAPSMISLLEASNATKESPVIVVGAHLVELKGRATATMIMNDQYRTTNQLGISRTEPELLVDAFDSYGKRNSRVKVENITVAASYSSIHEDVCSLAADKRCALIILPFHIEGPLRGSADKHGFISSDLTKSVLEKAPCSVALLIDRGKKLQCQRIAMLFIGGPDDREALAYASRMAANGSVSLTVVRLQAGRDAGESSSQSHPTSNDAEFVQLSSQDAQQRLDDEDIYGFKFRTAENEAVTYTERVVRNGEETVAVIREIEANCDLYIVGKGKAGKPPFSSGLSDVTTCPQLGLLGNILLSCHVGSQASVLLLQQYNRRNAAANRNETSSSWSPLLPQMGHEMRSFGHMSIGSEEEESQ</sequence>
<feature type="transmembrane region" description="Helical" evidence="10">
    <location>
        <begin position="331"/>
        <end position="353"/>
    </location>
</feature>
<comment type="caution">
    <text evidence="14">The sequence shown here is derived from an EMBL/GenBank/DDBJ whole genome shotgun (WGS) entry which is preliminary data.</text>
</comment>
<evidence type="ECO:0000313" key="15">
    <source>
        <dbReference type="Proteomes" id="UP001141552"/>
    </source>
</evidence>
<feature type="transmembrane region" description="Helical" evidence="10">
    <location>
        <begin position="65"/>
        <end position="85"/>
    </location>
</feature>
<organism evidence="14 15">
    <name type="scientific">Turnera subulata</name>
    <dbReference type="NCBI Taxonomy" id="218843"/>
    <lineage>
        <taxon>Eukaryota</taxon>
        <taxon>Viridiplantae</taxon>
        <taxon>Streptophyta</taxon>
        <taxon>Embryophyta</taxon>
        <taxon>Tracheophyta</taxon>
        <taxon>Spermatophyta</taxon>
        <taxon>Magnoliopsida</taxon>
        <taxon>eudicotyledons</taxon>
        <taxon>Gunneridae</taxon>
        <taxon>Pentapetalae</taxon>
        <taxon>rosids</taxon>
        <taxon>fabids</taxon>
        <taxon>Malpighiales</taxon>
        <taxon>Passifloraceae</taxon>
        <taxon>Turnera</taxon>
    </lineage>
</organism>
<feature type="domain" description="Cation/H(+) antiporter central" evidence="12">
    <location>
        <begin position="409"/>
        <end position="535"/>
    </location>
</feature>
<dbReference type="GO" id="GO:0006813">
    <property type="term" value="P:potassium ion transport"/>
    <property type="evidence" value="ECO:0007669"/>
    <property type="project" value="UniProtKB-KW"/>
</dbReference>
<dbReference type="Pfam" id="PF23256">
    <property type="entry name" value="CHX17_2nd"/>
    <property type="match status" value="1"/>
</dbReference>
<feature type="domain" description="Cation/H(+) antiporter C-terminal" evidence="13">
    <location>
        <begin position="542"/>
        <end position="704"/>
    </location>
</feature>
<feature type="transmembrane region" description="Helical" evidence="10">
    <location>
        <begin position="190"/>
        <end position="218"/>
    </location>
</feature>
<evidence type="ECO:0000256" key="10">
    <source>
        <dbReference type="SAM" id="Phobius"/>
    </source>
</evidence>
<evidence type="ECO:0000256" key="6">
    <source>
        <dbReference type="ARBA" id="ARBA00022989"/>
    </source>
</evidence>
<feature type="transmembrane region" description="Helical" evidence="10">
    <location>
        <begin position="91"/>
        <end position="111"/>
    </location>
</feature>
<dbReference type="PANTHER" id="PTHR32468:SF74">
    <property type="entry name" value="CATION_H(+) ANTIPORTER 21-RELATED"/>
    <property type="match status" value="1"/>
</dbReference>
<evidence type="ECO:0000256" key="8">
    <source>
        <dbReference type="ARBA" id="ARBA00023136"/>
    </source>
</evidence>
<dbReference type="InterPro" id="IPR057290">
    <property type="entry name" value="CHX17_C"/>
</dbReference>
<dbReference type="InterPro" id="IPR038770">
    <property type="entry name" value="Na+/solute_symporter_sf"/>
</dbReference>
<keyword evidence="5" id="KW-0630">Potassium</keyword>
<keyword evidence="4 10" id="KW-0812">Transmembrane</keyword>
<gene>
    <name evidence="14" type="ORF">Tsubulata_012083</name>
</gene>
<evidence type="ECO:0000256" key="3">
    <source>
        <dbReference type="ARBA" id="ARBA00022538"/>
    </source>
</evidence>
<dbReference type="Gene3D" id="3.40.50.12370">
    <property type="match status" value="1"/>
</dbReference>
<protein>
    <recommendedName>
        <fullName evidence="16">Cation/H+ exchanger domain-containing protein</fullName>
    </recommendedName>
</protein>